<feature type="domain" description="Luciferase" evidence="1">
    <location>
        <begin position="42"/>
        <end position="103"/>
    </location>
</feature>
<proteinExistence type="predicted"/>
<organism evidence="2 3">
    <name type="scientific">Haloprofundus marisrubri</name>
    <dbReference type="NCBI Taxonomy" id="1514971"/>
    <lineage>
        <taxon>Archaea</taxon>
        <taxon>Methanobacteriati</taxon>
        <taxon>Methanobacteriota</taxon>
        <taxon>Stenosarchaea group</taxon>
        <taxon>Halobacteria</taxon>
        <taxon>Halobacteriales</taxon>
        <taxon>Haloferacaceae</taxon>
        <taxon>Haloprofundus</taxon>
    </lineage>
</organism>
<dbReference type="AlphaFoldDB" id="A0A0W1RAW4"/>
<protein>
    <recommendedName>
        <fullName evidence="1">Luciferase domain-containing protein</fullName>
    </recommendedName>
</protein>
<evidence type="ECO:0000259" key="1">
    <source>
        <dbReference type="Pfam" id="PF17648"/>
    </source>
</evidence>
<dbReference type="RefSeq" id="WP_058581747.1">
    <property type="nucleotide sequence ID" value="NZ_LOPU01000018.1"/>
</dbReference>
<evidence type="ECO:0000313" key="2">
    <source>
        <dbReference type="EMBL" id="KTG10394.1"/>
    </source>
</evidence>
<dbReference type="InterPro" id="IPR040841">
    <property type="entry name" value="Luciferase_dom"/>
</dbReference>
<sequence>MSSTTPTREQLVDRLTADASAWPGIEVGPHRFDGSEFTLGSREVGHVHRFGTLDINYPRQLRDALVDEGRTGVHHVVPDSGWTTFRLRTDADLDAARWLLRLSYLYHVATLRRRAEFADVVGAVDVESELDAMEPSPRTRAVFDRVLD</sequence>
<evidence type="ECO:0000313" key="3">
    <source>
        <dbReference type="Proteomes" id="UP000054387"/>
    </source>
</evidence>
<gene>
    <name evidence="2" type="ORF">AUR64_12565</name>
</gene>
<dbReference type="EMBL" id="LOPU01000018">
    <property type="protein sequence ID" value="KTG10394.1"/>
    <property type="molecule type" value="Genomic_DNA"/>
</dbReference>
<dbReference type="Proteomes" id="UP000054387">
    <property type="component" value="Unassembled WGS sequence"/>
</dbReference>
<accession>A0A0W1RAW4</accession>
<name>A0A0W1RAW4_9EURY</name>
<dbReference type="OrthoDB" id="259286at2157"/>
<keyword evidence="3" id="KW-1185">Reference proteome</keyword>
<comment type="caution">
    <text evidence="2">The sequence shown here is derived from an EMBL/GenBank/DDBJ whole genome shotgun (WGS) entry which is preliminary data.</text>
</comment>
<reference evidence="2 3" key="1">
    <citation type="submission" date="2015-12" db="EMBL/GenBank/DDBJ databases">
        <title>Haloprofundus marisrubri gen. nov., sp. nov., an extremely halophilic archaeon isolated from the Discovery deep brine-seawater interface in the Red Sea.</title>
        <authorList>
            <person name="Zhang G."/>
            <person name="Stingl U."/>
            <person name="Rashid M."/>
        </authorList>
    </citation>
    <scope>NUCLEOTIDE SEQUENCE [LARGE SCALE GENOMIC DNA]</scope>
    <source>
        <strain evidence="2 3">SB9</strain>
    </source>
</reference>
<dbReference type="Pfam" id="PF17648">
    <property type="entry name" value="Luciferase"/>
    <property type="match status" value="1"/>
</dbReference>
<dbReference type="STRING" id="1514971.AUR64_12565"/>